<evidence type="ECO:0008006" key="4">
    <source>
        <dbReference type="Google" id="ProtNLM"/>
    </source>
</evidence>
<reference evidence="2 3" key="1">
    <citation type="submission" date="2018-03" db="EMBL/GenBank/DDBJ databases">
        <authorList>
            <person name="Keele B.F."/>
        </authorList>
    </citation>
    <scope>NUCLEOTIDE SEQUENCE [LARGE SCALE GENOMIC DNA]</scope>
    <source>
        <strain evidence="2 3">CeCT 8812</strain>
    </source>
</reference>
<organism evidence="2 3">
    <name type="scientific">Pontivivens insulae</name>
    <dbReference type="NCBI Taxonomy" id="1639689"/>
    <lineage>
        <taxon>Bacteria</taxon>
        <taxon>Pseudomonadati</taxon>
        <taxon>Pseudomonadota</taxon>
        <taxon>Alphaproteobacteria</taxon>
        <taxon>Rhodobacterales</taxon>
        <taxon>Paracoccaceae</taxon>
        <taxon>Pontivivens</taxon>
    </lineage>
</organism>
<dbReference type="Pfam" id="PF05164">
    <property type="entry name" value="ZapA"/>
    <property type="match status" value="1"/>
</dbReference>
<evidence type="ECO:0000313" key="3">
    <source>
        <dbReference type="Proteomes" id="UP000244932"/>
    </source>
</evidence>
<evidence type="ECO:0000313" key="2">
    <source>
        <dbReference type="EMBL" id="SPF29198.1"/>
    </source>
</evidence>
<keyword evidence="3" id="KW-1185">Reference proteome</keyword>
<protein>
    <recommendedName>
        <fullName evidence="4">Cell division protein ZapA</fullName>
    </recommendedName>
</protein>
<dbReference type="AlphaFoldDB" id="A0A2R8AAS9"/>
<dbReference type="SUPFAM" id="SSF102829">
    <property type="entry name" value="Cell division protein ZapA-like"/>
    <property type="match status" value="1"/>
</dbReference>
<name>A0A2R8AAS9_9RHOB</name>
<dbReference type="EMBL" id="OMKW01000002">
    <property type="protein sequence ID" value="SPF29198.1"/>
    <property type="molecule type" value="Genomic_DNA"/>
</dbReference>
<dbReference type="InterPro" id="IPR036192">
    <property type="entry name" value="Cell_div_ZapA-like_sf"/>
</dbReference>
<dbReference type="InterPro" id="IPR042233">
    <property type="entry name" value="Cell_div_ZapA_N"/>
</dbReference>
<proteinExistence type="predicted"/>
<evidence type="ECO:0000256" key="1">
    <source>
        <dbReference type="SAM" id="MobiDB-lite"/>
    </source>
</evidence>
<dbReference type="Gene3D" id="3.30.160.880">
    <property type="entry name" value="Cell division protein ZapA protomer, N-terminal domain"/>
    <property type="match status" value="1"/>
</dbReference>
<dbReference type="RefSeq" id="WP_108781916.1">
    <property type="nucleotide sequence ID" value="NZ_OMKW01000002.1"/>
</dbReference>
<dbReference type="Proteomes" id="UP000244932">
    <property type="component" value="Unassembled WGS sequence"/>
</dbReference>
<sequence length="146" mass="15710">MAEVDLTIGGRTFRVACADGEERALESAASHLAREATLLTDAIGKVPESRMLLMSGLMLADRQLNLTADLKSAEEKHRVLEQRAERAEAEAARLRAEPPASVEPVAQPEPQADMFPPEDNGALEALATVAEELEALADHLEQRAAS</sequence>
<feature type="region of interest" description="Disordered" evidence="1">
    <location>
        <begin position="83"/>
        <end position="119"/>
    </location>
</feature>
<feature type="compositionally biased region" description="Basic and acidic residues" evidence="1">
    <location>
        <begin position="83"/>
        <end position="96"/>
    </location>
</feature>
<dbReference type="InterPro" id="IPR007838">
    <property type="entry name" value="Cell_div_ZapA-like"/>
</dbReference>
<dbReference type="OrthoDB" id="9797575at2"/>
<gene>
    <name evidence="2" type="ORF">POI8812_01505</name>
</gene>
<accession>A0A2R8AAS9</accession>